<proteinExistence type="predicted"/>
<dbReference type="EMBL" id="DF967975">
    <property type="protein sequence ID" value="GAP19192.1"/>
    <property type="molecule type" value="Genomic_DNA"/>
</dbReference>
<dbReference type="Gene3D" id="2.60.40.10">
    <property type="entry name" value="Immunoglobulins"/>
    <property type="match status" value="1"/>
</dbReference>
<keyword evidence="5" id="KW-0328">Glycosyltransferase</keyword>
<dbReference type="SUPFAM" id="SSF53955">
    <property type="entry name" value="Lysozyme-like"/>
    <property type="match status" value="1"/>
</dbReference>
<evidence type="ECO:0000256" key="8">
    <source>
        <dbReference type="ARBA" id="ARBA00022984"/>
    </source>
</evidence>
<dbReference type="Gene3D" id="1.10.3810.10">
    <property type="entry name" value="Biosynthetic peptidoglycan transglycosylase-like"/>
    <property type="match status" value="1"/>
</dbReference>
<comment type="catalytic activity">
    <reaction evidence="13">
        <text>[GlcNAc-(1-&gt;4)-Mur2Ac(oyl-L-Ala-gamma-D-Glu-L-Lys-D-Ala-D-Ala)](n)-di-trans,octa-cis-undecaprenyl diphosphate + beta-D-GlcNAc-(1-&gt;4)-Mur2Ac(oyl-L-Ala-gamma-D-Glu-L-Lys-D-Ala-D-Ala)-di-trans,octa-cis-undecaprenyl diphosphate = [GlcNAc-(1-&gt;4)-Mur2Ac(oyl-L-Ala-gamma-D-Glu-L-Lys-D-Ala-D-Ala)](n+1)-di-trans,octa-cis-undecaprenyl diphosphate + di-trans,octa-cis-undecaprenyl diphosphate + H(+)</text>
        <dbReference type="Rhea" id="RHEA:23708"/>
        <dbReference type="Rhea" id="RHEA-COMP:9602"/>
        <dbReference type="Rhea" id="RHEA-COMP:9603"/>
        <dbReference type="ChEBI" id="CHEBI:15378"/>
        <dbReference type="ChEBI" id="CHEBI:58405"/>
        <dbReference type="ChEBI" id="CHEBI:60033"/>
        <dbReference type="ChEBI" id="CHEBI:78435"/>
        <dbReference type="EC" id="2.4.99.28"/>
    </reaction>
</comment>
<feature type="domain" description="Glycosyl transferase family 51" evidence="14">
    <location>
        <begin position="152"/>
        <end position="260"/>
    </location>
</feature>
<evidence type="ECO:0000256" key="3">
    <source>
        <dbReference type="ARBA" id="ARBA00022645"/>
    </source>
</evidence>
<keyword evidence="3 15" id="KW-0121">Carboxypeptidase</keyword>
<evidence type="ECO:0000256" key="7">
    <source>
        <dbReference type="ARBA" id="ARBA00022960"/>
    </source>
</evidence>
<protein>
    <submittedName>
        <fullName evidence="15">Membrane carboxypeptidase</fullName>
    </submittedName>
</protein>
<dbReference type="SUPFAM" id="SSF56601">
    <property type="entry name" value="beta-lactamase/transpeptidase-like"/>
    <property type="match status" value="1"/>
</dbReference>
<feature type="non-terminal residue" evidence="15">
    <location>
        <position position="1"/>
    </location>
</feature>
<name>A0A0M8JQ03_9CHLR</name>
<dbReference type="GO" id="GO:0030288">
    <property type="term" value="C:outer membrane-bounded periplasmic space"/>
    <property type="evidence" value="ECO:0007669"/>
    <property type="project" value="TreeGrafter"/>
</dbReference>
<evidence type="ECO:0000256" key="12">
    <source>
        <dbReference type="ARBA" id="ARBA00034000"/>
    </source>
</evidence>
<keyword evidence="7" id="KW-0133">Cell shape</keyword>
<evidence type="ECO:0000256" key="13">
    <source>
        <dbReference type="ARBA" id="ARBA00049902"/>
    </source>
</evidence>
<evidence type="ECO:0000256" key="5">
    <source>
        <dbReference type="ARBA" id="ARBA00022676"/>
    </source>
</evidence>
<dbReference type="PANTHER" id="PTHR32282:SF11">
    <property type="entry name" value="PENICILLIN-BINDING PROTEIN 1B"/>
    <property type="match status" value="1"/>
</dbReference>
<evidence type="ECO:0000256" key="4">
    <source>
        <dbReference type="ARBA" id="ARBA00022670"/>
    </source>
</evidence>
<keyword evidence="6" id="KW-0808">Transferase</keyword>
<dbReference type="InterPro" id="IPR023346">
    <property type="entry name" value="Lysozyme-like_dom_sf"/>
</dbReference>
<evidence type="ECO:0000256" key="1">
    <source>
        <dbReference type="ARBA" id="ARBA00004236"/>
    </source>
</evidence>
<evidence type="ECO:0000256" key="11">
    <source>
        <dbReference type="ARBA" id="ARBA00023316"/>
    </source>
</evidence>
<comment type="catalytic activity">
    <reaction evidence="12">
        <text>Preferential cleavage: (Ac)2-L-Lys-D-Ala-|-D-Ala. Also transpeptidation of peptidyl-alanyl moieties that are N-acyl substituents of D-alanine.</text>
        <dbReference type="EC" id="3.4.16.4"/>
    </reaction>
</comment>
<dbReference type="InterPro" id="IPR001264">
    <property type="entry name" value="Glyco_trans_51"/>
</dbReference>
<accession>A0A0M8JQ03</accession>
<keyword evidence="4" id="KW-0645">Protease</keyword>
<reference evidence="15" key="1">
    <citation type="journal article" date="2015" name="Genome Announc.">
        <title>Draft Genome Sequences of Anaerolinea thermolimosa IMO-1, Bellilinea caldifistulae GOMI-1, Leptolinea tardivitalis YMTK-2, Levilinea saccharolytica KIBI-1, Longilinea arvoryzae KOME-1, Previously Described as Members of the Class Anaerolineae (Chloroflexi).</title>
        <authorList>
            <person name="Matsuura N."/>
            <person name="Tourlousse M.D."/>
            <person name="Ohashi A."/>
            <person name="Hugenholtz P."/>
            <person name="Sekiguchi Y."/>
        </authorList>
    </citation>
    <scope>NUCLEOTIDE SEQUENCE</scope>
    <source>
        <strain evidence="15">KIBI-1</strain>
    </source>
</reference>
<evidence type="ECO:0000256" key="9">
    <source>
        <dbReference type="ARBA" id="ARBA00023136"/>
    </source>
</evidence>
<keyword evidence="9" id="KW-0472">Membrane</keyword>
<sequence length="959" mass="103406">ESPRSTVRPLQRLLLVRRRQQVRRPPSSAALPAWLSASALGVLLIVLLLFTAGGAYARLTAGLPSLQRLEADLNPRDGLLLQPTRLYDRTGQNLLYSLESPGIPRRYLYLDPSNPEHLSPYLVQVTVALNQPDFWASPGVAWRSLTDESPRTLAEELVSDLLLENEPAGLRRTLRMRLLAAQVTAQYGRAQVLEWYLNSAYFGRLAYGADAAANLYLGKSASQLDLPEAVLLASVAQSPALNPLDARTAALENYQTALQRLLAQGVIQADTYTSAQQAALNLQAPPADAVQLSPAFNRLVLDELYARFGRGRVERGGLRVITSLDYDLQRQINCAARTQLARLQGLTVSGVEDCAAARLLPTLPPASQSLPSGSLASAALLDLPTGQLLALLGDTTTAGDTPRLSAHQPGTLLTPFTALTAFARGFSPASLVWDIPASLPADLGAYRQPETAYRGPQRLRLAVANDDLAPLAQLLYQIGPANTWRQVEPLGLTLLDGRSNPGELFFTGGSVNLLQIAQAYSTFANLGLQRGAARSAGGPLNPVTLVSVEDIHGQVWLAPAAPQENSLVSPQLAYLIHHILADEPARWPSLGYPNPLETGRPTGAKTGQTARGDEVWAVGYSRQMLSVVWMGLPAEAPAEARLQPRMAAGLWHAAFQYAHRGLPLADWPVPEGLSTLTVCTPSGKLPTSQCPTQVEEIFLSGSEPVEADDLYRTVQVNRETNRLATVFTPRELVKEQTYLVVPSEALPWARAAGIELPPDAYDDILVPAPLPGVVITQPQIFSFVRGQVPILGEAGGAGFASYRVQVGAGLNPQSWLLVGSESQTPVSGGPLAQWDTQSLQDGLYAVRLVVVRQDQTLQSAVIQVSVDNTPPQAALTYPTPQQRFSRADSRTINFLAQVSDAGGVARVEWWLDGIKINENQQAPYSTPWVPIPGEHSLVVRAADRAGNTVDSPAVIFRVE</sequence>
<evidence type="ECO:0000259" key="14">
    <source>
        <dbReference type="Pfam" id="PF00912"/>
    </source>
</evidence>
<keyword evidence="10" id="KW-0511">Multifunctional enzyme</keyword>
<dbReference type="GO" id="GO:0009002">
    <property type="term" value="F:serine-type D-Ala-D-Ala carboxypeptidase activity"/>
    <property type="evidence" value="ECO:0007669"/>
    <property type="project" value="UniProtKB-EC"/>
</dbReference>
<keyword evidence="2" id="KW-1003">Cell membrane</keyword>
<dbReference type="InterPro" id="IPR013783">
    <property type="entry name" value="Ig-like_fold"/>
</dbReference>
<keyword evidence="4" id="KW-0378">Hydrolase</keyword>
<dbReference type="GO" id="GO:0008360">
    <property type="term" value="P:regulation of cell shape"/>
    <property type="evidence" value="ECO:0007669"/>
    <property type="project" value="UniProtKB-KW"/>
</dbReference>
<dbReference type="AlphaFoldDB" id="A0A0M8JQ03"/>
<gene>
    <name evidence="15" type="ORF">LSAC_03092</name>
</gene>
<evidence type="ECO:0000256" key="10">
    <source>
        <dbReference type="ARBA" id="ARBA00023268"/>
    </source>
</evidence>
<dbReference type="OrthoDB" id="152299at2"/>
<dbReference type="InterPro" id="IPR036950">
    <property type="entry name" value="PBP_transglycosylase"/>
</dbReference>
<dbReference type="GO" id="GO:0006508">
    <property type="term" value="P:proteolysis"/>
    <property type="evidence" value="ECO:0007669"/>
    <property type="project" value="UniProtKB-KW"/>
</dbReference>
<organism evidence="15">
    <name type="scientific">Levilinea saccharolytica</name>
    <dbReference type="NCBI Taxonomy" id="229921"/>
    <lineage>
        <taxon>Bacteria</taxon>
        <taxon>Bacillati</taxon>
        <taxon>Chloroflexota</taxon>
        <taxon>Anaerolineae</taxon>
        <taxon>Anaerolineales</taxon>
        <taxon>Anaerolineaceae</taxon>
        <taxon>Levilinea</taxon>
    </lineage>
</organism>
<dbReference type="GO" id="GO:0005886">
    <property type="term" value="C:plasma membrane"/>
    <property type="evidence" value="ECO:0007669"/>
    <property type="project" value="UniProtKB-SubCell"/>
</dbReference>
<keyword evidence="8" id="KW-0573">Peptidoglycan synthesis</keyword>
<dbReference type="RefSeq" id="WP_062419491.1">
    <property type="nucleotide sequence ID" value="NZ_BBXZ01000165.1"/>
</dbReference>
<dbReference type="InterPro" id="IPR012338">
    <property type="entry name" value="Beta-lactam/transpept-like"/>
</dbReference>
<evidence type="ECO:0000256" key="6">
    <source>
        <dbReference type="ARBA" id="ARBA00022679"/>
    </source>
</evidence>
<dbReference type="Pfam" id="PF17957">
    <property type="entry name" value="Big_7"/>
    <property type="match status" value="1"/>
</dbReference>
<comment type="subcellular location">
    <subcellularLocation>
        <location evidence="1">Cell membrane</location>
    </subcellularLocation>
</comment>
<dbReference type="GO" id="GO:0009252">
    <property type="term" value="P:peptidoglycan biosynthetic process"/>
    <property type="evidence" value="ECO:0007669"/>
    <property type="project" value="UniProtKB-KW"/>
</dbReference>
<dbReference type="GO" id="GO:0071555">
    <property type="term" value="P:cell wall organization"/>
    <property type="evidence" value="ECO:0007669"/>
    <property type="project" value="UniProtKB-KW"/>
</dbReference>
<keyword evidence="11" id="KW-0961">Cell wall biogenesis/degradation</keyword>
<evidence type="ECO:0000313" key="15">
    <source>
        <dbReference type="EMBL" id="GAP19192.1"/>
    </source>
</evidence>
<dbReference type="PANTHER" id="PTHR32282">
    <property type="entry name" value="BINDING PROTEIN TRANSPEPTIDASE, PUTATIVE-RELATED"/>
    <property type="match status" value="1"/>
</dbReference>
<dbReference type="InterPro" id="IPR050396">
    <property type="entry name" value="Glycosyltr_51/Transpeptidase"/>
</dbReference>
<evidence type="ECO:0000256" key="2">
    <source>
        <dbReference type="ARBA" id="ARBA00022475"/>
    </source>
</evidence>
<dbReference type="GO" id="GO:0008955">
    <property type="term" value="F:peptidoglycan glycosyltransferase activity"/>
    <property type="evidence" value="ECO:0007669"/>
    <property type="project" value="UniProtKB-EC"/>
</dbReference>
<dbReference type="Gene3D" id="3.40.710.10">
    <property type="entry name" value="DD-peptidase/beta-lactamase superfamily"/>
    <property type="match status" value="1"/>
</dbReference>
<dbReference type="Pfam" id="PF00912">
    <property type="entry name" value="Transgly"/>
    <property type="match status" value="1"/>
</dbReference>